<organism evidence="2 3">
    <name type="scientific">Dissostichus eleginoides</name>
    <name type="common">Patagonian toothfish</name>
    <name type="synonym">Dissostichus amissus</name>
    <dbReference type="NCBI Taxonomy" id="100907"/>
    <lineage>
        <taxon>Eukaryota</taxon>
        <taxon>Metazoa</taxon>
        <taxon>Chordata</taxon>
        <taxon>Craniata</taxon>
        <taxon>Vertebrata</taxon>
        <taxon>Euteleostomi</taxon>
        <taxon>Actinopterygii</taxon>
        <taxon>Neopterygii</taxon>
        <taxon>Teleostei</taxon>
        <taxon>Neoteleostei</taxon>
        <taxon>Acanthomorphata</taxon>
        <taxon>Eupercaria</taxon>
        <taxon>Perciformes</taxon>
        <taxon>Notothenioidei</taxon>
        <taxon>Nototheniidae</taxon>
        <taxon>Dissostichus</taxon>
    </lineage>
</organism>
<comment type="caution">
    <text evidence="2">The sequence shown here is derived from an EMBL/GenBank/DDBJ whole genome shotgun (WGS) entry which is preliminary data.</text>
</comment>
<evidence type="ECO:0000256" key="1">
    <source>
        <dbReference type="SAM" id="MobiDB-lite"/>
    </source>
</evidence>
<dbReference type="AlphaFoldDB" id="A0AAD9ERZ5"/>
<gene>
    <name evidence="2" type="ORF">KUDE01_015541</name>
</gene>
<protein>
    <submittedName>
        <fullName evidence="2">Protein XA-1</fullName>
    </submittedName>
</protein>
<evidence type="ECO:0000313" key="3">
    <source>
        <dbReference type="Proteomes" id="UP001228049"/>
    </source>
</evidence>
<proteinExistence type="predicted"/>
<keyword evidence="3" id="KW-1185">Reference proteome</keyword>
<name>A0AAD9ERZ5_DISEL</name>
<feature type="region of interest" description="Disordered" evidence="1">
    <location>
        <begin position="20"/>
        <end position="79"/>
    </location>
</feature>
<feature type="compositionally biased region" description="Low complexity" evidence="1">
    <location>
        <begin position="20"/>
        <end position="29"/>
    </location>
</feature>
<sequence length="79" mass="8449">MVRSISAGVAQEALEIIMHSDCSSSSSVDSEADTEEASEVGTDQLESSSDSSEERRGDGGSSRGMDFKKWKSVLVSHKH</sequence>
<reference evidence="2" key="1">
    <citation type="submission" date="2023-04" db="EMBL/GenBank/DDBJ databases">
        <title>Chromosome-level genome of Chaenocephalus aceratus.</title>
        <authorList>
            <person name="Park H."/>
        </authorList>
    </citation>
    <scope>NUCLEOTIDE SEQUENCE</scope>
    <source>
        <strain evidence="2">DE</strain>
        <tissue evidence="2">Muscle</tissue>
    </source>
</reference>
<dbReference type="Proteomes" id="UP001228049">
    <property type="component" value="Unassembled WGS sequence"/>
</dbReference>
<dbReference type="EMBL" id="JASDAP010000034">
    <property type="protein sequence ID" value="KAK1876094.1"/>
    <property type="molecule type" value="Genomic_DNA"/>
</dbReference>
<accession>A0AAD9ERZ5</accession>
<evidence type="ECO:0000313" key="2">
    <source>
        <dbReference type="EMBL" id="KAK1876094.1"/>
    </source>
</evidence>